<reference evidence="3 4" key="1">
    <citation type="submission" date="2013-06" db="EMBL/GenBank/DDBJ databases">
        <title>Whole genome shotgun sequence of Bacillus selenatarsenatis SF-1.</title>
        <authorList>
            <person name="Kuroda M."/>
            <person name="Sei K."/>
            <person name="Yamashita M."/>
            <person name="Ike M."/>
        </authorList>
    </citation>
    <scope>NUCLEOTIDE SEQUENCE [LARGE SCALE GENOMIC DNA]</scope>
    <source>
        <strain evidence="3 4">SF-1</strain>
    </source>
</reference>
<protein>
    <submittedName>
        <fullName evidence="3">Uncharacterized protein</fullName>
    </submittedName>
</protein>
<name>A0A0A8X9P6_MESS1</name>
<feature type="compositionally biased region" description="Basic and acidic residues" evidence="1">
    <location>
        <begin position="1"/>
        <end position="16"/>
    </location>
</feature>
<keyword evidence="2" id="KW-0812">Transmembrane</keyword>
<dbReference type="RefSeq" id="WP_041968244.1">
    <property type="nucleotide sequence ID" value="NZ_BASE01000136.1"/>
</dbReference>
<dbReference type="AlphaFoldDB" id="A0A0A8X9P6"/>
<accession>A0A0A8X9P6</accession>
<gene>
    <name evidence="3" type="ORF">SAMD00020551_4893</name>
</gene>
<keyword evidence="4" id="KW-1185">Reference proteome</keyword>
<dbReference type="STRING" id="1321606.SAMD00020551_4893"/>
<evidence type="ECO:0000256" key="2">
    <source>
        <dbReference type="SAM" id="Phobius"/>
    </source>
</evidence>
<dbReference type="Proteomes" id="UP000031014">
    <property type="component" value="Unassembled WGS sequence"/>
</dbReference>
<feature type="transmembrane region" description="Helical" evidence="2">
    <location>
        <begin position="39"/>
        <end position="58"/>
    </location>
</feature>
<organism evidence="3 4">
    <name type="scientific">Mesobacillus selenatarsenatis (strain DSM 18680 / JCM 14380 / FERM P-15431 / SF-1)</name>
    <dbReference type="NCBI Taxonomy" id="1321606"/>
    <lineage>
        <taxon>Bacteria</taxon>
        <taxon>Bacillati</taxon>
        <taxon>Bacillota</taxon>
        <taxon>Bacilli</taxon>
        <taxon>Bacillales</taxon>
        <taxon>Bacillaceae</taxon>
        <taxon>Mesobacillus</taxon>
    </lineage>
</organism>
<keyword evidence="2" id="KW-0472">Membrane</keyword>
<proteinExistence type="predicted"/>
<dbReference type="EMBL" id="BASE01000136">
    <property type="protein sequence ID" value="GAM16663.1"/>
    <property type="molecule type" value="Genomic_DNA"/>
</dbReference>
<evidence type="ECO:0000256" key="1">
    <source>
        <dbReference type="SAM" id="MobiDB-lite"/>
    </source>
</evidence>
<evidence type="ECO:0000313" key="3">
    <source>
        <dbReference type="EMBL" id="GAM16663.1"/>
    </source>
</evidence>
<comment type="caution">
    <text evidence="3">The sequence shown here is derived from an EMBL/GenBank/DDBJ whole genome shotgun (WGS) entry which is preliminary data.</text>
</comment>
<feature type="region of interest" description="Disordered" evidence="1">
    <location>
        <begin position="1"/>
        <end position="20"/>
    </location>
</feature>
<sequence length="60" mass="6469">MSEEKRERLKSEEQRKNPGAALNNGWVQAMTGSPSSGCLVNVISILIVVGVILVIRACSK</sequence>
<keyword evidence="2" id="KW-1133">Transmembrane helix</keyword>
<evidence type="ECO:0000313" key="4">
    <source>
        <dbReference type="Proteomes" id="UP000031014"/>
    </source>
</evidence>